<evidence type="ECO:0000313" key="3">
    <source>
        <dbReference type="Proteomes" id="UP000584824"/>
    </source>
</evidence>
<dbReference type="EMBL" id="JACIDU010000008">
    <property type="protein sequence ID" value="MBB4103745.1"/>
    <property type="molecule type" value="Genomic_DNA"/>
</dbReference>
<name>A0A7W6K467_9HYPH</name>
<accession>A0A7W6K467</accession>
<sequence length="46" mass="5095">MNTKPVFRALPARQRPWSTAAPHPKCAADMHIDDRPNLLSGRTTAP</sequence>
<comment type="caution">
    <text evidence="2">The sequence shown here is derived from an EMBL/GenBank/DDBJ whole genome shotgun (WGS) entry which is preliminary data.</text>
</comment>
<evidence type="ECO:0000256" key="1">
    <source>
        <dbReference type="SAM" id="MobiDB-lite"/>
    </source>
</evidence>
<dbReference type="RefSeq" id="WP_183792564.1">
    <property type="nucleotide sequence ID" value="NZ_JACIDU010000008.1"/>
</dbReference>
<feature type="compositionally biased region" description="Basic and acidic residues" evidence="1">
    <location>
        <begin position="26"/>
        <end position="36"/>
    </location>
</feature>
<reference evidence="2 3" key="1">
    <citation type="submission" date="2020-08" db="EMBL/GenBank/DDBJ databases">
        <title>Genomic Encyclopedia of Type Strains, Phase IV (KMG-IV): sequencing the most valuable type-strain genomes for metagenomic binning, comparative biology and taxonomic classification.</title>
        <authorList>
            <person name="Goeker M."/>
        </authorList>
    </citation>
    <scope>NUCLEOTIDE SEQUENCE [LARGE SCALE GENOMIC DNA]</scope>
    <source>
        <strain evidence="2 3">DSM 26385</strain>
    </source>
</reference>
<dbReference type="AlphaFoldDB" id="A0A7W6K467"/>
<proteinExistence type="predicted"/>
<keyword evidence="3" id="KW-1185">Reference proteome</keyword>
<evidence type="ECO:0000313" key="2">
    <source>
        <dbReference type="EMBL" id="MBB4103745.1"/>
    </source>
</evidence>
<gene>
    <name evidence="2" type="ORF">GGQ66_002313</name>
</gene>
<organism evidence="2 3">
    <name type="scientific">Allorhizobium borbori</name>
    <dbReference type="NCBI Taxonomy" id="485907"/>
    <lineage>
        <taxon>Bacteria</taxon>
        <taxon>Pseudomonadati</taxon>
        <taxon>Pseudomonadota</taxon>
        <taxon>Alphaproteobacteria</taxon>
        <taxon>Hyphomicrobiales</taxon>
        <taxon>Rhizobiaceae</taxon>
        <taxon>Rhizobium/Agrobacterium group</taxon>
        <taxon>Allorhizobium</taxon>
    </lineage>
</organism>
<feature type="region of interest" description="Disordered" evidence="1">
    <location>
        <begin position="13"/>
        <end position="46"/>
    </location>
</feature>
<dbReference type="Proteomes" id="UP000584824">
    <property type="component" value="Unassembled WGS sequence"/>
</dbReference>
<protein>
    <submittedName>
        <fullName evidence="2">Uncharacterized protein</fullName>
    </submittedName>
</protein>